<keyword evidence="2" id="KW-1185">Reference proteome</keyword>
<evidence type="ECO:0000313" key="2">
    <source>
        <dbReference type="Proteomes" id="UP001159427"/>
    </source>
</evidence>
<proteinExistence type="predicted"/>
<sequence length="87" mass="9884">LFQIKFDVQGQEVIIPLSEEDSSEELEPTSCETTKRVLAAKDSGLISDEAYHELRMSLPEDQRFALPSSAAVKQERNKQNEIVNIEY</sequence>
<comment type="caution">
    <text evidence="1">The sequence shown here is derived from an EMBL/GenBank/DDBJ whole genome shotgun (WGS) entry which is preliminary data.</text>
</comment>
<evidence type="ECO:0000313" key="1">
    <source>
        <dbReference type="EMBL" id="CAH3022175.1"/>
    </source>
</evidence>
<accession>A0ABN8LXY7</accession>
<reference evidence="1 2" key="1">
    <citation type="submission" date="2022-05" db="EMBL/GenBank/DDBJ databases">
        <authorList>
            <consortium name="Genoscope - CEA"/>
            <person name="William W."/>
        </authorList>
    </citation>
    <scope>NUCLEOTIDE SEQUENCE [LARGE SCALE GENOMIC DNA]</scope>
</reference>
<gene>
    <name evidence="1" type="ORF">PEVE_00014437</name>
</gene>
<protein>
    <submittedName>
        <fullName evidence="1">Uncharacterized protein</fullName>
    </submittedName>
</protein>
<feature type="non-terminal residue" evidence="1">
    <location>
        <position position="1"/>
    </location>
</feature>
<dbReference type="EMBL" id="CALNXI010000209">
    <property type="protein sequence ID" value="CAH3022175.1"/>
    <property type="molecule type" value="Genomic_DNA"/>
</dbReference>
<dbReference type="Proteomes" id="UP001159427">
    <property type="component" value="Unassembled WGS sequence"/>
</dbReference>
<name>A0ABN8LXY7_9CNID</name>
<organism evidence="1 2">
    <name type="scientific">Porites evermanni</name>
    <dbReference type="NCBI Taxonomy" id="104178"/>
    <lineage>
        <taxon>Eukaryota</taxon>
        <taxon>Metazoa</taxon>
        <taxon>Cnidaria</taxon>
        <taxon>Anthozoa</taxon>
        <taxon>Hexacorallia</taxon>
        <taxon>Scleractinia</taxon>
        <taxon>Fungiina</taxon>
        <taxon>Poritidae</taxon>
        <taxon>Porites</taxon>
    </lineage>
</organism>